<evidence type="ECO:0000256" key="11">
    <source>
        <dbReference type="PIRNR" id="PIRNR016933"/>
    </source>
</evidence>
<feature type="transmembrane region" description="Helical" evidence="12">
    <location>
        <begin position="133"/>
        <end position="154"/>
    </location>
</feature>
<feature type="transmembrane region" description="Helical" evidence="12">
    <location>
        <begin position="33"/>
        <end position="51"/>
    </location>
</feature>
<comment type="similarity">
    <text evidence="2 11">Belongs to the protease PrsW family.</text>
</comment>
<keyword evidence="7 11" id="KW-0378">Hydrolase</keyword>
<dbReference type="RefSeq" id="WP_074954442.1">
    <property type="nucleotide sequence ID" value="NZ_FPBV01000017.1"/>
</dbReference>
<keyword evidence="6 12" id="KW-0812">Transmembrane</keyword>
<keyword evidence="4 11" id="KW-1003">Cell membrane</keyword>
<feature type="transmembrane region" description="Helical" evidence="12">
    <location>
        <begin position="105"/>
        <end position="127"/>
    </location>
</feature>
<dbReference type="GO" id="GO:0006508">
    <property type="term" value="P:proteolysis"/>
    <property type="evidence" value="ECO:0007669"/>
    <property type="project" value="UniProtKB-KW"/>
</dbReference>
<evidence type="ECO:0000256" key="12">
    <source>
        <dbReference type="SAM" id="Phobius"/>
    </source>
</evidence>
<proteinExistence type="inferred from homology"/>
<organism evidence="13 14">
    <name type="scientific">Alicyclobacillus macrosporangiidus</name>
    <dbReference type="NCBI Taxonomy" id="392015"/>
    <lineage>
        <taxon>Bacteria</taxon>
        <taxon>Bacillati</taxon>
        <taxon>Bacillota</taxon>
        <taxon>Bacilli</taxon>
        <taxon>Bacillales</taxon>
        <taxon>Alicyclobacillaceae</taxon>
        <taxon>Alicyclobacillus</taxon>
    </lineage>
</organism>
<keyword evidence="5 11" id="KW-0645">Protease</keyword>
<dbReference type="GO" id="GO:0005886">
    <property type="term" value="C:plasma membrane"/>
    <property type="evidence" value="ECO:0007669"/>
    <property type="project" value="UniProtKB-SubCell"/>
</dbReference>
<evidence type="ECO:0000256" key="1">
    <source>
        <dbReference type="ARBA" id="ARBA00004651"/>
    </source>
</evidence>
<dbReference type="PANTHER" id="PTHR36844">
    <property type="entry name" value="PROTEASE PRSW"/>
    <property type="match status" value="1"/>
</dbReference>
<evidence type="ECO:0000256" key="6">
    <source>
        <dbReference type="ARBA" id="ARBA00022692"/>
    </source>
</evidence>
<name>A0A1I7KLW3_9BACL</name>
<evidence type="ECO:0000256" key="8">
    <source>
        <dbReference type="ARBA" id="ARBA00022989"/>
    </source>
</evidence>
<feature type="transmembrane region" description="Helical" evidence="12">
    <location>
        <begin position="166"/>
        <end position="182"/>
    </location>
</feature>
<dbReference type="GO" id="GO:0008233">
    <property type="term" value="F:peptidase activity"/>
    <property type="evidence" value="ECO:0007669"/>
    <property type="project" value="UniProtKB-KW"/>
</dbReference>
<feature type="transmembrane region" description="Helical" evidence="12">
    <location>
        <begin position="6"/>
        <end position="21"/>
    </location>
</feature>
<dbReference type="eggNOG" id="COG2339">
    <property type="taxonomic scope" value="Bacteria"/>
</dbReference>
<evidence type="ECO:0000256" key="9">
    <source>
        <dbReference type="ARBA" id="ARBA00023136"/>
    </source>
</evidence>
<dbReference type="PANTHER" id="PTHR36844:SF1">
    <property type="entry name" value="PROTEASE PRSW"/>
    <property type="match status" value="1"/>
</dbReference>
<dbReference type="InterPro" id="IPR026898">
    <property type="entry name" value="PrsW"/>
</dbReference>
<feature type="transmembrane region" description="Helical" evidence="12">
    <location>
        <begin position="63"/>
        <end position="84"/>
    </location>
</feature>
<evidence type="ECO:0000256" key="4">
    <source>
        <dbReference type="ARBA" id="ARBA00022475"/>
    </source>
</evidence>
<accession>A0A1I7KLW3</accession>
<reference evidence="14" key="1">
    <citation type="submission" date="2016-10" db="EMBL/GenBank/DDBJ databases">
        <authorList>
            <person name="Varghese N."/>
        </authorList>
    </citation>
    <scope>NUCLEOTIDE SEQUENCE [LARGE SCALE GENOMIC DNA]</scope>
    <source>
        <strain evidence="14">DSM 17980</strain>
    </source>
</reference>
<evidence type="ECO:0000313" key="13">
    <source>
        <dbReference type="EMBL" id="SFU98386.1"/>
    </source>
</evidence>
<dbReference type="InterPro" id="IPR023596">
    <property type="entry name" value="Peptidase_PrsW_arch/bac"/>
</dbReference>
<gene>
    <name evidence="13" type="ORF">SAMN05421543_11714</name>
</gene>
<comment type="function">
    <text evidence="11">Involved in the degradation of specific anti-sigma factors.</text>
</comment>
<feature type="transmembrane region" description="Helical" evidence="12">
    <location>
        <begin position="188"/>
        <end position="206"/>
    </location>
</feature>
<dbReference type="Pfam" id="PF13367">
    <property type="entry name" value="PrsW-protease"/>
    <property type="match status" value="1"/>
</dbReference>
<evidence type="ECO:0000313" key="14">
    <source>
        <dbReference type="Proteomes" id="UP000183508"/>
    </source>
</evidence>
<evidence type="ECO:0000256" key="5">
    <source>
        <dbReference type="ARBA" id="ARBA00022670"/>
    </source>
</evidence>
<protein>
    <recommendedName>
        <fullName evidence="3 11">Protease PrsW</fullName>
        <ecNumber evidence="11">3.4.-.-</ecNumber>
    </recommendedName>
    <alternativeName>
        <fullName evidence="10 11">Protease responsible for activating sigma-W</fullName>
    </alternativeName>
</protein>
<dbReference type="EMBL" id="FPBV01000017">
    <property type="protein sequence ID" value="SFU98386.1"/>
    <property type="molecule type" value="Genomic_DNA"/>
</dbReference>
<dbReference type="AlphaFoldDB" id="A0A1I7KLW3"/>
<evidence type="ECO:0000256" key="3">
    <source>
        <dbReference type="ARBA" id="ARBA00018997"/>
    </source>
</evidence>
<evidence type="ECO:0000256" key="10">
    <source>
        <dbReference type="ARBA" id="ARBA00030345"/>
    </source>
</evidence>
<evidence type="ECO:0000256" key="7">
    <source>
        <dbReference type="ARBA" id="ARBA00022801"/>
    </source>
</evidence>
<sequence length="223" mass="24642">MLWIAVIALLPAFLLLSWLYTRDRLHPEPRRAVYGVFLRGAAIVLPAGIIERMMLGAESAPTLASWQLVFVTAFFVAGMVEEFLKAAIVERAAIQKGWVHAPIDCMVYAGACALGFAAVENILYVTSEGWSTALLRAVTAVPAHLMFGILMGAAFARSIWYEKSRAWAYIVPAAAHGLYDSFALSNSWIGDVLLFVYLILLLEVCLRNIDWAARMRQPRTAHG</sequence>
<dbReference type="PIRSF" id="PIRSF016933">
    <property type="entry name" value="PrsW"/>
    <property type="match status" value="1"/>
</dbReference>
<comment type="subcellular location">
    <subcellularLocation>
        <location evidence="1">Cell membrane</location>
        <topology evidence="1">Multi-pass membrane protein</topology>
    </subcellularLocation>
</comment>
<dbReference type="Proteomes" id="UP000183508">
    <property type="component" value="Unassembled WGS sequence"/>
</dbReference>
<keyword evidence="14" id="KW-1185">Reference proteome</keyword>
<dbReference type="EC" id="3.4.-.-" evidence="11"/>
<keyword evidence="8 12" id="KW-1133">Transmembrane helix</keyword>
<evidence type="ECO:0000256" key="2">
    <source>
        <dbReference type="ARBA" id="ARBA00009165"/>
    </source>
</evidence>
<keyword evidence="9 11" id="KW-0472">Membrane</keyword>